<dbReference type="EMBL" id="CP047045">
    <property type="protein sequence ID" value="QGZ96325.1"/>
    <property type="molecule type" value="Genomic_DNA"/>
</dbReference>
<dbReference type="InterPro" id="IPR011006">
    <property type="entry name" value="CheY-like_superfamily"/>
</dbReference>
<dbReference type="AlphaFoldDB" id="A0A6I6MLM8"/>
<dbReference type="GO" id="GO:0000160">
    <property type="term" value="P:phosphorelay signal transduction system"/>
    <property type="evidence" value="ECO:0007669"/>
    <property type="project" value="InterPro"/>
</dbReference>
<dbReference type="PROSITE" id="PS50110">
    <property type="entry name" value="RESPONSE_REGULATORY"/>
    <property type="match status" value="1"/>
</dbReference>
<evidence type="ECO:0000313" key="5">
    <source>
        <dbReference type="Proteomes" id="UP000431269"/>
    </source>
</evidence>
<dbReference type="Gene3D" id="3.40.50.2300">
    <property type="match status" value="1"/>
</dbReference>
<dbReference type="InterPro" id="IPR001789">
    <property type="entry name" value="Sig_transdc_resp-reg_receiver"/>
</dbReference>
<dbReference type="Pfam" id="PF00072">
    <property type="entry name" value="Response_reg"/>
    <property type="match status" value="1"/>
</dbReference>
<evidence type="ECO:0000313" key="4">
    <source>
        <dbReference type="EMBL" id="QGZ96325.1"/>
    </source>
</evidence>
<evidence type="ECO:0000256" key="2">
    <source>
        <dbReference type="PROSITE-ProRule" id="PRU00169"/>
    </source>
</evidence>
<dbReference type="InterPro" id="IPR050595">
    <property type="entry name" value="Bact_response_regulator"/>
</dbReference>
<dbReference type="KEGG" id="tsv:DSM104635_03183"/>
<protein>
    <submittedName>
        <fullName evidence="4">Blue-light-activated protein</fullName>
    </submittedName>
</protein>
<name>A0A6I6MLM8_9CAUL</name>
<accession>A0A6I6MLM8</accession>
<feature type="domain" description="Response regulatory" evidence="3">
    <location>
        <begin position="3"/>
        <end position="119"/>
    </location>
</feature>
<gene>
    <name evidence="4" type="ORF">DSM104635_03183</name>
</gene>
<sequence>MAVILVVEDDALIRMVAEMMIQDWGHETLSAGDENEALAILRSPQHIDALFTDIYLKASVLGGCDLARQAVALRPQLRVLYTTGNSLTDKMKALFVVGTHFLRKPYTEQQLQDSFVEMLAV</sequence>
<dbReference type="SMART" id="SM00448">
    <property type="entry name" value="REC"/>
    <property type="match status" value="1"/>
</dbReference>
<evidence type="ECO:0000256" key="1">
    <source>
        <dbReference type="ARBA" id="ARBA00022553"/>
    </source>
</evidence>
<evidence type="ECO:0000259" key="3">
    <source>
        <dbReference type="PROSITE" id="PS50110"/>
    </source>
</evidence>
<dbReference type="SUPFAM" id="SSF52172">
    <property type="entry name" value="CheY-like"/>
    <property type="match status" value="1"/>
</dbReference>
<dbReference type="Proteomes" id="UP000431269">
    <property type="component" value="Chromosome"/>
</dbReference>
<dbReference type="RefSeq" id="WP_158767122.1">
    <property type="nucleotide sequence ID" value="NZ_CP047045.1"/>
</dbReference>
<proteinExistence type="predicted"/>
<keyword evidence="1 2" id="KW-0597">Phosphoprotein</keyword>
<dbReference type="PANTHER" id="PTHR44591:SF3">
    <property type="entry name" value="RESPONSE REGULATORY DOMAIN-CONTAINING PROTEIN"/>
    <property type="match status" value="1"/>
</dbReference>
<dbReference type="PANTHER" id="PTHR44591">
    <property type="entry name" value="STRESS RESPONSE REGULATOR PROTEIN 1"/>
    <property type="match status" value="1"/>
</dbReference>
<feature type="modified residue" description="4-aspartylphosphate" evidence="2">
    <location>
        <position position="53"/>
    </location>
</feature>
<keyword evidence="5" id="KW-1185">Reference proteome</keyword>
<reference evidence="5" key="1">
    <citation type="submission" date="2019-12" db="EMBL/GenBank/DDBJ databases">
        <title>Complete genome of Terracaulis silvestris 0127_4.</title>
        <authorList>
            <person name="Vieira S."/>
            <person name="Riedel T."/>
            <person name="Sproer C."/>
            <person name="Pascual J."/>
            <person name="Boedeker C."/>
            <person name="Overmann J."/>
        </authorList>
    </citation>
    <scope>NUCLEOTIDE SEQUENCE [LARGE SCALE GENOMIC DNA]</scope>
    <source>
        <strain evidence="5">0127_4</strain>
    </source>
</reference>
<organism evidence="4 5">
    <name type="scientific">Terricaulis silvestris</name>
    <dbReference type="NCBI Taxonomy" id="2686094"/>
    <lineage>
        <taxon>Bacteria</taxon>
        <taxon>Pseudomonadati</taxon>
        <taxon>Pseudomonadota</taxon>
        <taxon>Alphaproteobacteria</taxon>
        <taxon>Caulobacterales</taxon>
        <taxon>Caulobacteraceae</taxon>
        <taxon>Terricaulis</taxon>
    </lineage>
</organism>